<comment type="caution">
    <text evidence="1">The sequence shown here is derived from an EMBL/GenBank/DDBJ whole genome shotgun (WGS) entry which is preliminary data.</text>
</comment>
<gene>
    <name evidence="1" type="ORF">CRV2_00020875</name>
</gene>
<reference evidence="1" key="2">
    <citation type="submission" date="2021-10" db="EMBL/GenBank/DDBJ databases">
        <authorList>
            <person name="Piombo E."/>
        </authorList>
    </citation>
    <scope>NUCLEOTIDE SEQUENCE</scope>
</reference>
<proteinExistence type="predicted"/>
<keyword evidence="2" id="KW-1185">Reference proteome</keyword>
<dbReference type="EMBL" id="CADEHS020000139">
    <property type="protein sequence ID" value="CAG9950081.1"/>
    <property type="molecule type" value="Genomic_DNA"/>
</dbReference>
<evidence type="ECO:0000313" key="1">
    <source>
        <dbReference type="EMBL" id="CAG9950081.1"/>
    </source>
</evidence>
<dbReference type="Proteomes" id="UP000836387">
    <property type="component" value="Unassembled WGS sequence"/>
</dbReference>
<evidence type="ECO:0000313" key="2">
    <source>
        <dbReference type="Proteomes" id="UP000836387"/>
    </source>
</evidence>
<sequence>MVWRRVCLTQTILAVLRFFGFTDTTVSFFKKFLEAPLKFTRQNFRNGKGARIRRRGMPMAHAPEKLIGELVLFILDVCSESARRYASLPPAPMTSGSLASLSIALVPGRLSNIWLGFWA</sequence>
<reference evidence="1" key="1">
    <citation type="submission" date="2020-04" db="EMBL/GenBank/DDBJ databases">
        <authorList>
            <person name="Broberg M."/>
        </authorList>
    </citation>
    <scope>NUCLEOTIDE SEQUENCE</scope>
</reference>
<accession>A0ACA9U9Q9</accession>
<organism evidence="1 2">
    <name type="scientific">Clonostachys rosea f. rosea IK726</name>
    <dbReference type="NCBI Taxonomy" id="1349383"/>
    <lineage>
        <taxon>Eukaryota</taxon>
        <taxon>Fungi</taxon>
        <taxon>Dikarya</taxon>
        <taxon>Ascomycota</taxon>
        <taxon>Pezizomycotina</taxon>
        <taxon>Sordariomycetes</taxon>
        <taxon>Hypocreomycetidae</taxon>
        <taxon>Hypocreales</taxon>
        <taxon>Bionectriaceae</taxon>
        <taxon>Clonostachys</taxon>
    </lineage>
</organism>
<protein>
    <submittedName>
        <fullName evidence="1">Uncharacterized protein</fullName>
    </submittedName>
</protein>
<name>A0ACA9U9Q9_BIOOC</name>